<proteinExistence type="predicted"/>
<name>A0A172ZF48_9BACL</name>
<dbReference type="KEGG" id="pbv:AR543_09010"/>
<evidence type="ECO:0000313" key="2">
    <source>
        <dbReference type="Proteomes" id="UP000078148"/>
    </source>
</evidence>
<accession>A0A172ZF48</accession>
<keyword evidence="2" id="KW-1185">Reference proteome</keyword>
<reference evidence="2" key="1">
    <citation type="submission" date="2015-10" db="EMBL/GenBank/DDBJ databases">
        <title>Genome of Paenibacillus bovis sp. nov.</title>
        <authorList>
            <person name="Wu Z."/>
            <person name="Gao C."/>
            <person name="Liu Z."/>
            <person name="Zheng H."/>
        </authorList>
    </citation>
    <scope>NUCLEOTIDE SEQUENCE [LARGE SCALE GENOMIC DNA]</scope>
    <source>
        <strain evidence="2">BD3526</strain>
    </source>
</reference>
<protein>
    <submittedName>
        <fullName evidence="1">Uncharacterized protein</fullName>
    </submittedName>
</protein>
<organism evidence="1 2">
    <name type="scientific">Paenibacillus bovis</name>
    <dbReference type="NCBI Taxonomy" id="1616788"/>
    <lineage>
        <taxon>Bacteria</taxon>
        <taxon>Bacillati</taxon>
        <taxon>Bacillota</taxon>
        <taxon>Bacilli</taxon>
        <taxon>Bacillales</taxon>
        <taxon>Paenibacillaceae</taxon>
        <taxon>Paenibacillus</taxon>
    </lineage>
</organism>
<evidence type="ECO:0000313" key="1">
    <source>
        <dbReference type="EMBL" id="ANF96123.1"/>
    </source>
</evidence>
<gene>
    <name evidence="1" type="ORF">AR543_09010</name>
</gene>
<dbReference type="OrthoDB" id="2677664at2"/>
<dbReference type="AlphaFoldDB" id="A0A172ZF48"/>
<dbReference type="SUPFAM" id="SSF52374">
    <property type="entry name" value="Nucleotidylyl transferase"/>
    <property type="match status" value="1"/>
</dbReference>
<reference evidence="1 2" key="2">
    <citation type="journal article" date="2016" name="Int. J. Syst. Evol. Microbiol.">
        <title>Paenibacillus bovis sp. nov., isolated from raw yak (Bos grunniens) milk.</title>
        <authorList>
            <person name="Gao C."/>
            <person name="Han J."/>
            <person name="Liu Z."/>
            <person name="Xu X."/>
            <person name="Hang F."/>
            <person name="Wu Z."/>
        </authorList>
    </citation>
    <scope>NUCLEOTIDE SEQUENCE [LARGE SCALE GENOMIC DNA]</scope>
    <source>
        <strain evidence="1 2">BD3526</strain>
    </source>
</reference>
<dbReference type="Proteomes" id="UP000078148">
    <property type="component" value="Chromosome"/>
</dbReference>
<dbReference type="STRING" id="1616788.AR543_09010"/>
<sequence>MPHNTQQVPYGYEPPVDKFRGTLIYYDSFENTTDEQLEQAATIAEQMHFDRLVLYPLHEQTVKRMSKAPVSPFYKREDRLHEWKRDIGRKDIIIENWEGKRKKYTPIEAALRTLTDHYASPYFLLMTPAMANLFASFSTFEEWIVKISLVLTERPRQLHPRLEKYASRWRVAGEKRSPEEKPEA</sequence>
<dbReference type="RefSeq" id="WP_060533711.1">
    <property type="nucleotide sequence ID" value="NZ_CP013023.1"/>
</dbReference>
<dbReference type="EMBL" id="CP013023">
    <property type="protein sequence ID" value="ANF96123.1"/>
    <property type="molecule type" value="Genomic_DNA"/>
</dbReference>